<dbReference type="Pfam" id="PF08240">
    <property type="entry name" value="ADH_N"/>
    <property type="match status" value="1"/>
</dbReference>
<dbReference type="SUPFAM" id="SSF55048">
    <property type="entry name" value="Probable ACP-binding domain of malonyl-CoA ACP transacylase"/>
    <property type="match status" value="1"/>
</dbReference>
<dbReference type="InterPro" id="IPR016039">
    <property type="entry name" value="Thiolase-like"/>
</dbReference>
<reference evidence="10" key="1">
    <citation type="submission" date="2016-03" db="EMBL/GenBank/DDBJ databases">
        <authorList>
            <person name="Ploux O."/>
        </authorList>
    </citation>
    <scope>NUCLEOTIDE SEQUENCE [LARGE SCALE GENOMIC DNA]</scope>
    <source>
        <strain evidence="10">UK7</strain>
    </source>
</reference>
<evidence type="ECO:0000313" key="9">
    <source>
        <dbReference type="EMBL" id="CZT01175.1"/>
    </source>
</evidence>
<dbReference type="InterPro" id="IPR014043">
    <property type="entry name" value="Acyl_transferase_dom"/>
</dbReference>
<dbReference type="InterPro" id="IPR036736">
    <property type="entry name" value="ACP-like_sf"/>
</dbReference>
<dbReference type="InterPro" id="IPR013154">
    <property type="entry name" value="ADH-like_N"/>
</dbReference>
<dbReference type="Proteomes" id="UP000178129">
    <property type="component" value="Unassembled WGS sequence"/>
</dbReference>
<protein>
    <submittedName>
        <fullName evidence="9">Uncharacterized protein</fullName>
    </submittedName>
</protein>
<dbReference type="SMART" id="SM00829">
    <property type="entry name" value="PKS_ER"/>
    <property type="match status" value="1"/>
</dbReference>
<dbReference type="PROSITE" id="PS50075">
    <property type="entry name" value="CARRIER"/>
    <property type="match status" value="1"/>
</dbReference>
<dbReference type="SUPFAM" id="SSF53901">
    <property type="entry name" value="Thiolase-like"/>
    <property type="match status" value="1"/>
</dbReference>
<dbReference type="Gene3D" id="3.40.366.10">
    <property type="entry name" value="Malonyl-Coenzyme A Acyl Carrier Protein, domain 2"/>
    <property type="match status" value="1"/>
</dbReference>
<dbReference type="GO" id="GO:0031177">
    <property type="term" value="F:phosphopantetheine binding"/>
    <property type="evidence" value="ECO:0007669"/>
    <property type="project" value="InterPro"/>
</dbReference>
<dbReference type="InterPro" id="IPR056501">
    <property type="entry name" value="NAD-bd_HRPKS_sdrA"/>
</dbReference>
<dbReference type="SUPFAM" id="SSF50129">
    <property type="entry name" value="GroES-like"/>
    <property type="match status" value="1"/>
</dbReference>
<keyword evidence="1" id="KW-0596">Phosphopantetheine</keyword>
<dbReference type="SMART" id="SM00827">
    <property type="entry name" value="PKS_AT"/>
    <property type="match status" value="1"/>
</dbReference>
<evidence type="ECO:0000259" key="8">
    <source>
        <dbReference type="PROSITE" id="PS52019"/>
    </source>
</evidence>
<dbReference type="GO" id="GO:0004312">
    <property type="term" value="F:fatty acid synthase activity"/>
    <property type="evidence" value="ECO:0007669"/>
    <property type="project" value="TreeGrafter"/>
</dbReference>
<dbReference type="SMART" id="SM00822">
    <property type="entry name" value="PKS_KR"/>
    <property type="match status" value="1"/>
</dbReference>
<dbReference type="Pfam" id="PF00550">
    <property type="entry name" value="PP-binding"/>
    <property type="match status" value="1"/>
</dbReference>
<dbReference type="Gene3D" id="1.10.1200.10">
    <property type="entry name" value="ACP-like"/>
    <property type="match status" value="1"/>
</dbReference>
<keyword evidence="4" id="KW-0511">Multifunctional enzyme</keyword>
<dbReference type="Pfam" id="PF21089">
    <property type="entry name" value="PKS_DH_N"/>
    <property type="match status" value="1"/>
</dbReference>
<evidence type="ECO:0000256" key="1">
    <source>
        <dbReference type="ARBA" id="ARBA00022450"/>
    </source>
</evidence>
<dbReference type="PANTHER" id="PTHR43775:SF37">
    <property type="entry name" value="SI:DKEY-61P9.11"/>
    <property type="match status" value="1"/>
</dbReference>
<dbReference type="InterPro" id="IPR020841">
    <property type="entry name" value="PKS_Beta-ketoAc_synthase_dom"/>
</dbReference>
<dbReference type="Gene3D" id="3.40.50.720">
    <property type="entry name" value="NAD(P)-binding Rossmann-like Domain"/>
    <property type="match status" value="2"/>
</dbReference>
<evidence type="ECO:0000313" key="10">
    <source>
        <dbReference type="Proteomes" id="UP000178129"/>
    </source>
</evidence>
<dbReference type="SUPFAM" id="SSF52151">
    <property type="entry name" value="FabD/lysophospholipase-like"/>
    <property type="match status" value="1"/>
</dbReference>
<dbReference type="Pfam" id="PF14765">
    <property type="entry name" value="PS-DH"/>
    <property type="match status" value="1"/>
</dbReference>
<dbReference type="CDD" id="cd05195">
    <property type="entry name" value="enoyl_red"/>
    <property type="match status" value="1"/>
</dbReference>
<dbReference type="InterPro" id="IPR049552">
    <property type="entry name" value="PKS_DH_N"/>
</dbReference>
<dbReference type="Gene3D" id="3.90.180.10">
    <property type="entry name" value="Medium-chain alcohol dehydrogenases, catalytic domain"/>
    <property type="match status" value="1"/>
</dbReference>
<feature type="domain" description="PKS/mFAS DH" evidence="8">
    <location>
        <begin position="1045"/>
        <end position="1387"/>
    </location>
</feature>
<feature type="domain" description="Ketosynthase family 3 (KS3)" evidence="7">
    <location>
        <begin position="51"/>
        <end position="481"/>
    </location>
</feature>
<evidence type="ECO:0000259" key="7">
    <source>
        <dbReference type="PROSITE" id="PS52004"/>
    </source>
</evidence>
<evidence type="ECO:0000256" key="4">
    <source>
        <dbReference type="ARBA" id="ARBA00023268"/>
    </source>
</evidence>
<dbReference type="InterPro" id="IPR042104">
    <property type="entry name" value="PKS_dehydratase_sf"/>
</dbReference>
<evidence type="ECO:0000259" key="6">
    <source>
        <dbReference type="PROSITE" id="PS50075"/>
    </source>
</evidence>
<dbReference type="InterPro" id="IPR016035">
    <property type="entry name" value="Acyl_Trfase/lysoPLipase"/>
</dbReference>
<accession>A0A1E1KVZ5</accession>
<dbReference type="InterPro" id="IPR049900">
    <property type="entry name" value="PKS_mFAS_DH"/>
</dbReference>
<feature type="active site" description="Proton donor; for dehydratase activity" evidence="5">
    <location>
        <position position="1293"/>
    </location>
</feature>
<feature type="active site" description="Proton acceptor; for dehydratase activity" evidence="5">
    <location>
        <position position="1077"/>
    </location>
</feature>
<dbReference type="InterPro" id="IPR057326">
    <property type="entry name" value="KR_dom"/>
</dbReference>
<dbReference type="Gene3D" id="3.10.129.110">
    <property type="entry name" value="Polyketide synthase dehydratase"/>
    <property type="match status" value="1"/>
</dbReference>
<dbReference type="GO" id="GO:0044550">
    <property type="term" value="P:secondary metabolite biosynthetic process"/>
    <property type="evidence" value="ECO:0007669"/>
    <property type="project" value="TreeGrafter"/>
</dbReference>
<evidence type="ECO:0000256" key="3">
    <source>
        <dbReference type="ARBA" id="ARBA00022679"/>
    </source>
</evidence>
<dbReference type="InterPro" id="IPR009081">
    <property type="entry name" value="PP-bd_ACP"/>
</dbReference>
<sequence>MGIDQDSKATGAEYLDGDADFFPAMDSTLEGLNRGEYEGLPLPPPPPNVPQVPIAIVGIGCRLPGGNSSPSKLWDFLCEGKSSWKAKAPEDRFNWDAFTHPTDPDFDGTFQIAGGHFHGPDVDLSRFDAAFFGLPQSEARVLDPQQKLLLETSYECLESGGIPMESLAGRKIGCFVAFSMGEYGKLWDKDLEYHQNYHAVGTGEAIYANRLSHVYDLAGPSMAFDTGCSGSMVGLDVACRYLSAGLIEGSFVGGTNLTLIPEVLGRKPRLLSKSGQCHTFDSLADGFSRADATSIVYVKRLDDAIRDRDPIRAIIRGSSNGFDGKTPGILMPSKSAQIENILQAYANAGIRPQEFGETAYFECHGTGTPTGDPIEVDAIGTVFAKHKSVAGPLLIGSAKTNLGHSEAASALTHIIKASLILQTGLIPPTVGIQNFNQDINFRGGRIKVVQELMELPKDSRKRISIQAFGYGGANSHTIIEAAEDHISPRQMEKCAFRYSQGRLLESQTRQEIKDQDENASSRPYLMLLSANDGHSLTESAHSLRTHVMESPSLISRLDLAYTLAVRRSKLFHRGFSILSSHAPIETAFEADAITSAKREHMAVPRIGFILTGQGAQRPRMGAALIENFVSVRATLSRLDKYLAELPPANQPNWYFAAELLKAEGESRVHEPSFAQPLTCALQIAVINLLASWGVKPSAGVVGHSSGEISAAYAAGLLSERQAITIAYFRGFSITDDLQKEDKLWADAGMLAVGLGNAAAHEHIKQFVAETSSGSDLVVACDNSPESVTVSGAASALDALAQNLTAKGIFARKLRVTKAYHNPTYMGRYSLIFKDALTASGTFAPAERSGKLMPLRKESVHPPAPAPMFSSSRRAARVQACDVQDPEYWRCNMEGAVLFTDALSTMLSQTGAGPQILIEIGPSSALKGPVRQTITAASNAGALRPEDVPKYIATLVGGSNAAEDVLRTVGHLFMLGCPVDLEKVNAVEREREREHGHGYEHGQGVVTHESGRLIVDLPNYSWNKSRAVWNEPRASRNHRFKRFRRHEILGSRVPDDNPLVPTWRNFLSLSNTPWVVDHKLNEDIVFPAAGYITMAIEALRQLAIVAAENQSQNQNTDIGNVEIEAFELRHIHIKSALVLNVATNPEGGVYTFTTLTRENADSRWYSFSICSQPPAPSDRKPGRLSADESRIDLHCHGQIAVARRRVQSSSIVIRDLQEGSKGWTGNQVSGRTWYSHFSRIGFNYTNTFQVVKSIRSPAAECQPADAHPAAETILNLPDATTLRSEYIVTPPIIDGLLQALLATSAAGKPGALRDLAVPTKIDGLYVAAPTAASQKLACYSHIIPEVQDSEASKDGFLGSAEAFDELDGHLVVAVDKLSCTKINQTSGDNVDSTHVHKVVWKPDLSLLGSFELEPEHGSLLDVLFDLLGHQDPASTWLEIANDHSNALVATQALNILAPGNGYPRTSSYTIAAKEDDITLSELIEKLQNDHPAANVSFKSLEIPSSGPSDPSTSQYDVVVARIPISFAEVDILSWLRSIQSQVNSGGSLVLLQEQANQHSYVPSSDLRRLIDTLGLHVDAEFSSTSPHRAEGISKAIILKPIDLSAVPNGSNEASKASSTSNGVEEITRTLSSILSGESSLSLEPSYIHTPDAIVVLATLHDPDLLANMSSSTWELIKSLVAEGVSAAKPVIWLTQRSQVDALGPNRSSFGPSGAMAVGFSRVLSKEEPELVLLTVDIDASTDPSTITERLTRLAGKVTGIYASAEREFAIRNGIVYTNRIVPDVSVFKELHPDQEPEDTGIYALTSESAQGDSSTADGFEWHLKIRQVGLLQTLAFEQTLPSELEQPLAANDVEVEMRAVGVNFKDVAICMGILPHKNFGLEYSGVISRVGSAVTHLQPGQRVAGLPSLHQGAYRSLIRAPAWLCFEIPASMSFEEAATMPCVYFTVIHSLIIKANLQPGQSILIHSGAGGVGISAIQIARYLKAGQIFVTCGSEEKRKYLVGVMGIKPENIFNSRNDSFVHDIRRATNGRGVDVVLNSLSGDLLDASWSCVADTGNLVDVSRVDFLKRHRLQMQMFCHSVSFHAVDASQVMTFPDQGGRVTTILSRLAKEGHATPIKPMQTYGLDEIEAAFRLMQSGRSHGKLVISRKVTEGKRVKIQPCQVSEMLSFPSNATYLLIGCLGGIGRAITRRMFDKGARSFIMLSPSGDSKPAAKELVSFLRSAGALVTVVKGQVERMEDIERAISTVPVDRPLRGVVHSAMVLRDAPFSASTPSDFRAVADPKVHGAYNLHRATLSLPDPKSVDFFIMLSSVSGVFGQFGQSSYAAGNTYLDALAAHRHQLGLASSSLDLGFVEDVGWTTQNEDLDARMAAMGILAVRVKEDELLSLIELEMRRYTSTIDVKKGSSQAQRLLGFDCPAQKIFGLTSLSSRSPKSYAAPRLRALLHSGAGGGQSSSAVQQSGPAAILIQQLKIKSPAPSLLTIAPPALEALLQKMSEFLLVPVEDIDAGRSPENFGVDSLVAVELRTWLKDSFGVGASTMEILKAPSFRSLAEVVAKKLIDKVQVDAL</sequence>
<comment type="caution">
    <text evidence="9">The sequence shown here is derived from an EMBL/GenBank/DDBJ whole genome shotgun (WGS) entry which is preliminary data.</text>
</comment>
<dbReference type="InterPro" id="IPR016036">
    <property type="entry name" value="Malonyl_transacylase_ACP-bd"/>
</dbReference>
<dbReference type="InterPro" id="IPR050091">
    <property type="entry name" value="PKS_NRPS_Biosynth_Enz"/>
</dbReference>
<dbReference type="Pfam" id="PF16197">
    <property type="entry name" value="KAsynt_C_assoc"/>
    <property type="match status" value="1"/>
</dbReference>
<dbReference type="InterPro" id="IPR013968">
    <property type="entry name" value="PKS_KR"/>
</dbReference>
<feature type="region of interest" description="N-terminal hotdog fold" evidence="5">
    <location>
        <begin position="1045"/>
        <end position="1205"/>
    </location>
</feature>
<dbReference type="InterPro" id="IPR049551">
    <property type="entry name" value="PKS_DH_C"/>
</dbReference>
<keyword evidence="10" id="KW-1185">Reference proteome</keyword>
<dbReference type="Pfam" id="PF13602">
    <property type="entry name" value="ADH_zinc_N_2"/>
    <property type="match status" value="1"/>
</dbReference>
<dbReference type="Pfam" id="PF08659">
    <property type="entry name" value="KR"/>
    <property type="match status" value="1"/>
</dbReference>
<dbReference type="InterPro" id="IPR002364">
    <property type="entry name" value="Quin_OxRdtase/zeta-crystal_CS"/>
</dbReference>
<dbReference type="Pfam" id="PF00109">
    <property type="entry name" value="ketoacyl-synt"/>
    <property type="match status" value="1"/>
</dbReference>
<dbReference type="GO" id="GO:0008270">
    <property type="term" value="F:zinc ion binding"/>
    <property type="evidence" value="ECO:0007669"/>
    <property type="project" value="InterPro"/>
</dbReference>
<dbReference type="SUPFAM" id="SSF47336">
    <property type="entry name" value="ACP-like"/>
    <property type="match status" value="1"/>
</dbReference>
<dbReference type="Gene3D" id="3.40.47.10">
    <property type="match status" value="1"/>
</dbReference>
<dbReference type="InterPro" id="IPR020843">
    <property type="entry name" value="ER"/>
</dbReference>
<evidence type="ECO:0000256" key="5">
    <source>
        <dbReference type="PROSITE-ProRule" id="PRU01363"/>
    </source>
</evidence>
<dbReference type="STRING" id="914237.A0A1E1KVZ5"/>
<feature type="region of interest" description="C-terminal hotdog fold" evidence="5">
    <location>
        <begin position="1223"/>
        <end position="1387"/>
    </location>
</feature>
<dbReference type="InterPro" id="IPR032821">
    <property type="entry name" value="PKS_assoc"/>
</dbReference>
<dbReference type="CDD" id="cd00833">
    <property type="entry name" value="PKS"/>
    <property type="match status" value="1"/>
</dbReference>
<dbReference type="InterPro" id="IPR020806">
    <property type="entry name" value="PKS_PP-bd"/>
</dbReference>
<dbReference type="InterPro" id="IPR020807">
    <property type="entry name" value="PKS_DH"/>
</dbReference>
<dbReference type="SMART" id="SM00826">
    <property type="entry name" value="PKS_DH"/>
    <property type="match status" value="1"/>
</dbReference>
<dbReference type="InterPro" id="IPR001227">
    <property type="entry name" value="Ac_transferase_dom_sf"/>
</dbReference>
<dbReference type="Pfam" id="PF02801">
    <property type="entry name" value="Ketoacyl-synt_C"/>
    <property type="match status" value="1"/>
</dbReference>
<dbReference type="InterPro" id="IPR014030">
    <property type="entry name" value="Ketoacyl_synth_N"/>
</dbReference>
<organism evidence="9 10">
    <name type="scientific">Rhynchosporium graminicola</name>
    <dbReference type="NCBI Taxonomy" id="2792576"/>
    <lineage>
        <taxon>Eukaryota</taxon>
        <taxon>Fungi</taxon>
        <taxon>Dikarya</taxon>
        <taxon>Ascomycota</taxon>
        <taxon>Pezizomycotina</taxon>
        <taxon>Leotiomycetes</taxon>
        <taxon>Helotiales</taxon>
        <taxon>Ploettnerulaceae</taxon>
        <taxon>Rhynchosporium</taxon>
    </lineage>
</organism>
<dbReference type="InParanoid" id="A0A1E1KVZ5"/>
<dbReference type="PROSITE" id="PS01162">
    <property type="entry name" value="QOR_ZETA_CRYSTAL"/>
    <property type="match status" value="1"/>
</dbReference>
<feature type="domain" description="Carrier" evidence="6">
    <location>
        <begin position="2483"/>
        <end position="2557"/>
    </location>
</feature>
<dbReference type="PANTHER" id="PTHR43775">
    <property type="entry name" value="FATTY ACID SYNTHASE"/>
    <property type="match status" value="1"/>
</dbReference>
<dbReference type="GO" id="GO:0016491">
    <property type="term" value="F:oxidoreductase activity"/>
    <property type="evidence" value="ECO:0007669"/>
    <property type="project" value="InterPro"/>
</dbReference>
<gene>
    <name evidence="9" type="primary">PKS10</name>
    <name evidence="9" type="ORF">RCO7_12021</name>
</gene>
<dbReference type="GO" id="GO:0006633">
    <property type="term" value="P:fatty acid biosynthetic process"/>
    <property type="evidence" value="ECO:0007669"/>
    <property type="project" value="TreeGrafter"/>
</dbReference>
<dbReference type="SUPFAM" id="SSF51735">
    <property type="entry name" value="NAD(P)-binding Rossmann-fold domains"/>
    <property type="match status" value="3"/>
</dbReference>
<dbReference type="PROSITE" id="PS52004">
    <property type="entry name" value="KS3_2"/>
    <property type="match status" value="1"/>
</dbReference>
<name>A0A1E1KVZ5_9HELO</name>
<keyword evidence="2" id="KW-0597">Phosphoprotein</keyword>
<dbReference type="SMART" id="SM00823">
    <property type="entry name" value="PKS_PP"/>
    <property type="match status" value="1"/>
</dbReference>
<dbReference type="Pfam" id="PF23114">
    <property type="entry name" value="NAD-bd_HRPKS_sdrA"/>
    <property type="match status" value="1"/>
</dbReference>
<dbReference type="InterPro" id="IPR011032">
    <property type="entry name" value="GroES-like_sf"/>
</dbReference>
<dbReference type="EMBL" id="FJUW01000021">
    <property type="protein sequence ID" value="CZT01175.1"/>
    <property type="molecule type" value="Genomic_DNA"/>
</dbReference>
<dbReference type="InterPro" id="IPR036291">
    <property type="entry name" value="NAD(P)-bd_dom_sf"/>
</dbReference>
<evidence type="ECO:0000256" key="2">
    <source>
        <dbReference type="ARBA" id="ARBA00022553"/>
    </source>
</evidence>
<dbReference type="InterPro" id="IPR014031">
    <property type="entry name" value="Ketoacyl_synth_C"/>
</dbReference>
<dbReference type="SMART" id="SM00825">
    <property type="entry name" value="PKS_KS"/>
    <property type="match status" value="1"/>
</dbReference>
<dbReference type="Pfam" id="PF00698">
    <property type="entry name" value="Acyl_transf_1"/>
    <property type="match status" value="1"/>
</dbReference>
<dbReference type="PROSITE" id="PS52019">
    <property type="entry name" value="PKS_MFAS_DH"/>
    <property type="match status" value="1"/>
</dbReference>
<keyword evidence="3" id="KW-0808">Transferase</keyword>
<proteinExistence type="predicted"/>